<name>X1LXI9_9ZZZZ</name>
<dbReference type="EMBL" id="BARV01006267">
    <property type="protein sequence ID" value="GAI10481.1"/>
    <property type="molecule type" value="Genomic_DNA"/>
</dbReference>
<dbReference type="AlphaFoldDB" id="X1LXI9"/>
<sequence length="480" mass="53434">AIPGEGEVCSAVDVGCREYKGPAANNVRQVLFDDFETGIGSWTGGNIVTESVNFPGHSMEVTPSNTVERPVANFIQQGKSYLLSFWVKGSGDYKYYFSNGTPDLYFIDQNDENSPHTVNVSTDEWQEINIGQVLFNRSVSADEKLVILAPTAGTYIDNVILKEVQDNIYLIKDSWSTPESCILDMVGCQLYTDQNNNPYYFKSFSHLCEEQYVGCEALIDTQNYSSPFAKEFNSGDVSEINILSDEMIYLVNDEEKNCQAADKGCEKMGLPQLGIDIDGNVNVLSWSDVYLKNNPDFYTLKPILCVEDDLGCETYDNGIYFKDPELQEKVCEYRGNVLIGGKSKTGWFQQGTDLPCYESDLDTFTYGILSVLDDDYEGWAGICPNNQTGCTQFIDPSISTSYYYLDNEKLDKASCNGQVSLKQGCILFSDPNDTDGDGSVISRYNSAATYRKSAEATPLDSFVNPVDCTDTGTQDWTDYC</sequence>
<reference evidence="1" key="1">
    <citation type="journal article" date="2014" name="Front. Microbiol.">
        <title>High frequency of phylogenetically diverse reductive dehalogenase-homologous genes in deep subseafloor sedimentary metagenomes.</title>
        <authorList>
            <person name="Kawai M."/>
            <person name="Futagami T."/>
            <person name="Toyoda A."/>
            <person name="Takaki Y."/>
            <person name="Nishi S."/>
            <person name="Hori S."/>
            <person name="Arai W."/>
            <person name="Tsubouchi T."/>
            <person name="Morono Y."/>
            <person name="Uchiyama I."/>
            <person name="Ito T."/>
            <person name="Fujiyama A."/>
            <person name="Inagaki F."/>
            <person name="Takami H."/>
        </authorList>
    </citation>
    <scope>NUCLEOTIDE SEQUENCE</scope>
    <source>
        <strain evidence="1">Expedition CK06-06</strain>
    </source>
</reference>
<dbReference type="Gene3D" id="2.60.120.260">
    <property type="entry name" value="Galactose-binding domain-like"/>
    <property type="match status" value="1"/>
</dbReference>
<evidence type="ECO:0008006" key="2">
    <source>
        <dbReference type="Google" id="ProtNLM"/>
    </source>
</evidence>
<accession>X1LXI9</accession>
<dbReference type="InterPro" id="IPR008979">
    <property type="entry name" value="Galactose-bd-like_sf"/>
</dbReference>
<dbReference type="SUPFAM" id="SSF49785">
    <property type="entry name" value="Galactose-binding domain-like"/>
    <property type="match status" value="1"/>
</dbReference>
<comment type="caution">
    <text evidence="1">The sequence shown here is derived from an EMBL/GenBank/DDBJ whole genome shotgun (WGS) entry which is preliminary data.</text>
</comment>
<gene>
    <name evidence="1" type="ORF">S06H3_12838</name>
</gene>
<feature type="non-terminal residue" evidence="1">
    <location>
        <position position="480"/>
    </location>
</feature>
<organism evidence="1">
    <name type="scientific">marine sediment metagenome</name>
    <dbReference type="NCBI Taxonomy" id="412755"/>
    <lineage>
        <taxon>unclassified sequences</taxon>
        <taxon>metagenomes</taxon>
        <taxon>ecological metagenomes</taxon>
    </lineage>
</organism>
<evidence type="ECO:0000313" key="1">
    <source>
        <dbReference type="EMBL" id="GAI10481.1"/>
    </source>
</evidence>
<proteinExistence type="predicted"/>
<protein>
    <recommendedName>
        <fullName evidence="2">CBM-cenC domain-containing protein</fullName>
    </recommendedName>
</protein>
<feature type="non-terminal residue" evidence="1">
    <location>
        <position position="1"/>
    </location>
</feature>